<reference evidence="1" key="1">
    <citation type="submission" date="2022-06" db="EMBL/GenBank/DDBJ databases">
        <title>Phylogenomic reconstructions and comparative analyses of Kickxellomycotina fungi.</title>
        <authorList>
            <person name="Reynolds N.K."/>
            <person name="Stajich J.E."/>
            <person name="Barry K."/>
            <person name="Grigoriev I.V."/>
            <person name="Crous P."/>
            <person name="Smith M.E."/>
        </authorList>
    </citation>
    <scope>NUCLEOTIDE SEQUENCE</scope>
    <source>
        <strain evidence="1">RSA 2271</strain>
    </source>
</reference>
<accession>A0ACC1HNP5</accession>
<feature type="non-terminal residue" evidence="1">
    <location>
        <position position="282"/>
    </location>
</feature>
<name>A0ACC1HNP5_9FUNG</name>
<keyword evidence="2" id="KW-1185">Reference proteome</keyword>
<organism evidence="1 2">
    <name type="scientific">Spiromyces aspiralis</name>
    <dbReference type="NCBI Taxonomy" id="68401"/>
    <lineage>
        <taxon>Eukaryota</taxon>
        <taxon>Fungi</taxon>
        <taxon>Fungi incertae sedis</taxon>
        <taxon>Zoopagomycota</taxon>
        <taxon>Kickxellomycotina</taxon>
        <taxon>Kickxellomycetes</taxon>
        <taxon>Kickxellales</taxon>
        <taxon>Kickxellaceae</taxon>
        <taxon>Spiromyces</taxon>
    </lineage>
</organism>
<evidence type="ECO:0000313" key="2">
    <source>
        <dbReference type="Proteomes" id="UP001145114"/>
    </source>
</evidence>
<comment type="caution">
    <text evidence="1">The sequence shown here is derived from an EMBL/GenBank/DDBJ whole genome shotgun (WGS) entry which is preliminary data.</text>
</comment>
<proteinExistence type="predicted"/>
<dbReference type="EMBL" id="JAMZIH010003536">
    <property type="protein sequence ID" value="KAJ1676763.1"/>
    <property type="molecule type" value="Genomic_DNA"/>
</dbReference>
<gene>
    <name evidence="1" type="ORF">EV182_007547</name>
</gene>
<dbReference type="Proteomes" id="UP001145114">
    <property type="component" value="Unassembled WGS sequence"/>
</dbReference>
<sequence>MAQPLGGALMFEKKLNGILRLSLMEESQRAVPHQSLQQQQQRRNITPRSAVSGTRMDRIAGTPTRGPALPRRRAVTMYAATPPSTNVRRYRPSPLQPEGGQASPRTPKTAASPYHFSPEFASRPELGHPGPDPLLTPDECGERIGRLLRKVQQTRREVSVRREIGSASTVVPNTPTRFDIDALEDGSADKENEGNGGGVATPSYRQRSRTIATSTAAGGCTSAESARRPALATPLTTANNALRGYEEVADDNRCSGTDSRPKRLTVMDIRRKREALKAKRAS</sequence>
<evidence type="ECO:0000313" key="1">
    <source>
        <dbReference type="EMBL" id="KAJ1676763.1"/>
    </source>
</evidence>
<protein>
    <submittedName>
        <fullName evidence="1">Uncharacterized protein</fullName>
    </submittedName>
</protein>